<dbReference type="Gene3D" id="1.10.1740.10">
    <property type="match status" value="1"/>
</dbReference>
<dbReference type="GO" id="GO:0003677">
    <property type="term" value="F:DNA binding"/>
    <property type="evidence" value="ECO:0007669"/>
    <property type="project" value="InterPro"/>
</dbReference>
<evidence type="ECO:0000313" key="14">
    <source>
        <dbReference type="Proteomes" id="UP000285109"/>
    </source>
</evidence>
<protein>
    <submittedName>
        <fullName evidence="7">RNA polymerase subunit sigma-70</fullName>
    </submittedName>
</protein>
<keyword evidence="2" id="KW-0805">Transcription regulation</keyword>
<dbReference type="InterPro" id="IPR014284">
    <property type="entry name" value="RNA_pol_sigma-70_dom"/>
</dbReference>
<feature type="domain" description="RNA polymerase sigma-70 region 2" evidence="5">
    <location>
        <begin position="17"/>
        <end position="80"/>
    </location>
</feature>
<dbReference type="Pfam" id="PF08281">
    <property type="entry name" value="Sigma70_r4_2"/>
    <property type="match status" value="1"/>
</dbReference>
<dbReference type="Proteomes" id="UP000285109">
    <property type="component" value="Unassembled WGS sequence"/>
</dbReference>
<dbReference type="Proteomes" id="UP000260862">
    <property type="component" value="Unassembled WGS sequence"/>
</dbReference>
<dbReference type="InterPro" id="IPR013249">
    <property type="entry name" value="RNA_pol_sigma70_r4_t2"/>
</dbReference>
<evidence type="ECO:0000256" key="1">
    <source>
        <dbReference type="ARBA" id="ARBA00010641"/>
    </source>
</evidence>
<evidence type="ECO:0000256" key="4">
    <source>
        <dbReference type="ARBA" id="ARBA00023163"/>
    </source>
</evidence>
<dbReference type="PANTHER" id="PTHR43133:SF46">
    <property type="entry name" value="RNA POLYMERASE SIGMA-70 FACTOR ECF SUBFAMILY"/>
    <property type="match status" value="1"/>
</dbReference>
<feature type="domain" description="RNA polymerase sigma factor 70 region 4 type 2" evidence="6">
    <location>
        <begin position="117"/>
        <end position="162"/>
    </location>
</feature>
<dbReference type="SUPFAM" id="SSF88659">
    <property type="entry name" value="Sigma3 and sigma4 domains of RNA polymerase sigma factors"/>
    <property type="match status" value="1"/>
</dbReference>
<dbReference type="InterPro" id="IPR039425">
    <property type="entry name" value="RNA_pol_sigma-70-like"/>
</dbReference>
<proteinExistence type="inferred from homology"/>
<dbReference type="EMBL" id="QRQK01000004">
    <property type="protein sequence ID" value="RHM99822.1"/>
    <property type="molecule type" value="Genomic_DNA"/>
</dbReference>
<dbReference type="InterPro" id="IPR013324">
    <property type="entry name" value="RNA_pol_sigma_r3/r4-like"/>
</dbReference>
<evidence type="ECO:0000256" key="2">
    <source>
        <dbReference type="ARBA" id="ARBA00023015"/>
    </source>
</evidence>
<reference evidence="11 12" key="1">
    <citation type="submission" date="2018-08" db="EMBL/GenBank/DDBJ databases">
        <title>A genome reference for cultivated species of the human gut microbiota.</title>
        <authorList>
            <person name="Zou Y."/>
            <person name="Xue W."/>
            <person name="Luo G."/>
        </authorList>
    </citation>
    <scope>NUCLEOTIDE SEQUENCE [LARGE SCALE GENOMIC DNA]</scope>
    <source>
        <strain evidence="10 14">AF31-28B-AC</strain>
        <strain evidence="9 13">AM23-23</strain>
        <strain evidence="8 11">OM08-14</strain>
        <strain evidence="7 12">TF10-3AC</strain>
    </source>
</reference>
<evidence type="ECO:0000256" key="3">
    <source>
        <dbReference type="ARBA" id="ARBA00023082"/>
    </source>
</evidence>
<dbReference type="AlphaFoldDB" id="A0A3E4N4U2"/>
<organism evidence="7 12">
    <name type="scientific">Phocaeicola plebeius</name>
    <dbReference type="NCBI Taxonomy" id="310297"/>
    <lineage>
        <taxon>Bacteria</taxon>
        <taxon>Pseudomonadati</taxon>
        <taxon>Bacteroidota</taxon>
        <taxon>Bacteroidia</taxon>
        <taxon>Bacteroidales</taxon>
        <taxon>Bacteroidaceae</taxon>
        <taxon>Phocaeicola</taxon>
    </lineage>
</organism>
<gene>
    <name evidence="9" type="ORF">DW653_04100</name>
    <name evidence="10" type="ORF">DWZ34_03195</name>
    <name evidence="8" type="ORF">DXC17_17075</name>
    <name evidence="7" type="ORF">DXD04_04370</name>
</gene>
<dbReference type="InterPro" id="IPR036388">
    <property type="entry name" value="WH-like_DNA-bd_sf"/>
</dbReference>
<evidence type="ECO:0000313" key="13">
    <source>
        <dbReference type="Proteomes" id="UP000283485"/>
    </source>
</evidence>
<evidence type="ECO:0000313" key="12">
    <source>
        <dbReference type="Proteomes" id="UP000260862"/>
    </source>
</evidence>
<evidence type="ECO:0000313" key="10">
    <source>
        <dbReference type="EMBL" id="RHM99822.1"/>
    </source>
</evidence>
<keyword evidence="4" id="KW-0804">Transcription</keyword>
<dbReference type="GO" id="GO:0016987">
    <property type="term" value="F:sigma factor activity"/>
    <property type="evidence" value="ECO:0007669"/>
    <property type="project" value="UniProtKB-KW"/>
</dbReference>
<dbReference type="EMBL" id="QRHQ01000005">
    <property type="protein sequence ID" value="RHF92223.1"/>
    <property type="molecule type" value="Genomic_DNA"/>
</dbReference>
<evidence type="ECO:0000313" key="8">
    <source>
        <dbReference type="EMBL" id="RGM34215.1"/>
    </source>
</evidence>
<dbReference type="SUPFAM" id="SSF88946">
    <property type="entry name" value="Sigma2 domain of RNA polymerase sigma factors"/>
    <property type="match status" value="1"/>
</dbReference>
<sequence length="172" mass="20383">MKDTSTHITVQFLTEVYVTYRPLVLRYITGKLNGCPEAEDLVQDAFLRLLEYRSMLRPETVRSFLYTIVRNLVTDYLRRHYKKQEVMACMQERLSVSVVDTESQIIVKDICRQELFVLQQLPFKTRAVYYKSRFDEKSALEIAIDLDIPKRTVEGYLLKGRKVVREYIKQCI</sequence>
<name>A0A3E4N4U2_9BACT</name>
<dbReference type="Pfam" id="PF04542">
    <property type="entry name" value="Sigma70_r2"/>
    <property type="match status" value="1"/>
</dbReference>
<dbReference type="EMBL" id="QSTF01000077">
    <property type="protein sequence ID" value="RGM34215.1"/>
    <property type="molecule type" value="Genomic_DNA"/>
</dbReference>
<evidence type="ECO:0000313" key="9">
    <source>
        <dbReference type="EMBL" id="RHF92223.1"/>
    </source>
</evidence>
<dbReference type="EMBL" id="QSQT01000006">
    <property type="protein sequence ID" value="RGK57160.1"/>
    <property type="molecule type" value="Genomic_DNA"/>
</dbReference>
<dbReference type="InterPro" id="IPR013325">
    <property type="entry name" value="RNA_pol_sigma_r2"/>
</dbReference>
<comment type="caution">
    <text evidence="7">The sequence shown here is derived from an EMBL/GenBank/DDBJ whole genome shotgun (WGS) entry which is preliminary data.</text>
</comment>
<dbReference type="RefSeq" id="WP_117671215.1">
    <property type="nucleotide sequence ID" value="NZ_CABOGR010000006.1"/>
</dbReference>
<dbReference type="GO" id="GO:0006352">
    <property type="term" value="P:DNA-templated transcription initiation"/>
    <property type="evidence" value="ECO:0007669"/>
    <property type="project" value="InterPro"/>
</dbReference>
<dbReference type="Proteomes" id="UP000283485">
    <property type="component" value="Unassembled WGS sequence"/>
</dbReference>
<evidence type="ECO:0000313" key="11">
    <source>
        <dbReference type="Proteomes" id="UP000260780"/>
    </source>
</evidence>
<dbReference type="NCBIfam" id="TIGR02937">
    <property type="entry name" value="sigma70-ECF"/>
    <property type="match status" value="1"/>
</dbReference>
<comment type="similarity">
    <text evidence="1">Belongs to the sigma-70 factor family. ECF subfamily.</text>
</comment>
<dbReference type="STRING" id="310297.BHV76_04030"/>
<accession>A0A3E4N4U2</accession>
<keyword evidence="3" id="KW-0731">Sigma factor</keyword>
<evidence type="ECO:0000259" key="6">
    <source>
        <dbReference type="Pfam" id="PF08281"/>
    </source>
</evidence>
<dbReference type="InterPro" id="IPR007627">
    <property type="entry name" value="RNA_pol_sigma70_r2"/>
</dbReference>
<dbReference type="Proteomes" id="UP000260780">
    <property type="component" value="Unassembled WGS sequence"/>
</dbReference>
<evidence type="ECO:0000259" key="5">
    <source>
        <dbReference type="Pfam" id="PF04542"/>
    </source>
</evidence>
<dbReference type="PANTHER" id="PTHR43133">
    <property type="entry name" value="RNA POLYMERASE ECF-TYPE SIGMA FACTO"/>
    <property type="match status" value="1"/>
</dbReference>
<evidence type="ECO:0000313" key="7">
    <source>
        <dbReference type="EMBL" id="RGK57160.1"/>
    </source>
</evidence>
<keyword evidence="12" id="KW-1185">Reference proteome</keyword>
<dbReference type="Gene3D" id="1.10.10.10">
    <property type="entry name" value="Winged helix-like DNA-binding domain superfamily/Winged helix DNA-binding domain"/>
    <property type="match status" value="1"/>
</dbReference>